<dbReference type="EMBL" id="CP029186">
    <property type="protein sequence ID" value="AWH83691.1"/>
    <property type="molecule type" value="Genomic_DNA"/>
</dbReference>
<dbReference type="KEGG" id="falb:HYN59_00525"/>
<dbReference type="InterPro" id="IPR005031">
    <property type="entry name" value="COQ10_START"/>
</dbReference>
<dbReference type="Pfam" id="PF03364">
    <property type="entry name" value="Polyketide_cyc"/>
    <property type="match status" value="1"/>
</dbReference>
<dbReference type="PANTHER" id="PTHR33824:SF7">
    <property type="entry name" value="POLYKETIDE CYCLASE_DEHYDRASE AND LIPID TRANSPORT SUPERFAMILY PROTEIN"/>
    <property type="match status" value="1"/>
</dbReference>
<accession>A0A2S1QTV8</accession>
<dbReference type="InterPro" id="IPR021309">
    <property type="entry name" value="YgaP-like_TM"/>
</dbReference>
<keyword evidence="6" id="KW-1185">Reference proteome</keyword>
<dbReference type="CDD" id="cd07817">
    <property type="entry name" value="SRPBCC_8"/>
    <property type="match status" value="1"/>
</dbReference>
<dbReference type="AlphaFoldDB" id="A0A2S1QTV8"/>
<comment type="similarity">
    <text evidence="1">Belongs to the ribosome association toxin RatA family.</text>
</comment>
<reference evidence="5 6" key="1">
    <citation type="submission" date="2018-04" db="EMBL/GenBank/DDBJ databases">
        <title>Genome sequencing of Flavobacterium sp. HYN0059.</title>
        <authorList>
            <person name="Yi H."/>
            <person name="Baek C."/>
        </authorList>
    </citation>
    <scope>NUCLEOTIDE SEQUENCE [LARGE SCALE GENOMIC DNA]</scope>
    <source>
        <strain evidence="5 6">HYN0059</strain>
    </source>
</reference>
<sequence>MEPTKNPAATGAKQNFSKYDPSGTDPNRYASVSNTAEADSYLHKHKKSIIPGLRVNVSTTERILMVAAGSYLLYRALKKKDNKKVMEGVAGGTMLFRGISGYCPAYDLIEKTGKLQGNNISITTSMTVNKPVSEVYNAWRKLENLPLFMSHLHSVAVIDNYKSEWKARIPGGLGTISWKAEILMDEPNQLLSWHSMPGSTVNNSGKVRFTDNGSSTDVEVTISYHAPLGKAGELAAGLLTPVFERMVHSDIENFKKYIEVGTAPEH</sequence>
<dbReference type="InterPro" id="IPR023393">
    <property type="entry name" value="START-like_dom_sf"/>
</dbReference>
<evidence type="ECO:0000313" key="6">
    <source>
        <dbReference type="Proteomes" id="UP000244929"/>
    </source>
</evidence>
<feature type="domain" description="Coenzyme Q-binding protein COQ10 START" evidence="3">
    <location>
        <begin position="128"/>
        <end position="254"/>
    </location>
</feature>
<dbReference type="RefSeq" id="WP_108776407.1">
    <property type="nucleotide sequence ID" value="NZ_CP029186.1"/>
</dbReference>
<dbReference type="OrthoDB" id="9797595at2"/>
<feature type="domain" description="Inner membrane protein YgaP-like transmembrane" evidence="4">
    <location>
        <begin position="54"/>
        <end position="110"/>
    </location>
</feature>
<dbReference type="Pfam" id="PF11127">
    <property type="entry name" value="YgaP-like_TM"/>
    <property type="match status" value="1"/>
</dbReference>
<evidence type="ECO:0000313" key="5">
    <source>
        <dbReference type="EMBL" id="AWH83691.1"/>
    </source>
</evidence>
<dbReference type="Gene3D" id="3.30.530.20">
    <property type="match status" value="1"/>
</dbReference>
<organism evidence="5 6">
    <name type="scientific">Flavobacterium album</name>
    <dbReference type="NCBI Taxonomy" id="2175091"/>
    <lineage>
        <taxon>Bacteria</taxon>
        <taxon>Pseudomonadati</taxon>
        <taxon>Bacteroidota</taxon>
        <taxon>Flavobacteriia</taxon>
        <taxon>Flavobacteriales</taxon>
        <taxon>Flavobacteriaceae</taxon>
        <taxon>Flavobacterium</taxon>
    </lineage>
</organism>
<gene>
    <name evidence="5" type="ORF">HYN59_00525</name>
</gene>
<evidence type="ECO:0000259" key="4">
    <source>
        <dbReference type="Pfam" id="PF11127"/>
    </source>
</evidence>
<evidence type="ECO:0000256" key="2">
    <source>
        <dbReference type="SAM" id="MobiDB-lite"/>
    </source>
</evidence>
<evidence type="ECO:0000256" key="1">
    <source>
        <dbReference type="ARBA" id="ARBA00008918"/>
    </source>
</evidence>
<feature type="region of interest" description="Disordered" evidence="2">
    <location>
        <begin position="1"/>
        <end position="31"/>
    </location>
</feature>
<dbReference type="SUPFAM" id="SSF55961">
    <property type="entry name" value="Bet v1-like"/>
    <property type="match status" value="1"/>
</dbReference>
<dbReference type="Proteomes" id="UP000244929">
    <property type="component" value="Chromosome"/>
</dbReference>
<protein>
    <submittedName>
        <fullName evidence="5">Cyclase</fullName>
    </submittedName>
</protein>
<evidence type="ECO:0000259" key="3">
    <source>
        <dbReference type="Pfam" id="PF03364"/>
    </source>
</evidence>
<name>A0A2S1QTV8_9FLAO</name>
<proteinExistence type="inferred from homology"/>
<dbReference type="PANTHER" id="PTHR33824">
    <property type="entry name" value="POLYKETIDE CYCLASE/DEHYDRASE AND LIPID TRANSPORT SUPERFAMILY PROTEIN"/>
    <property type="match status" value="1"/>
</dbReference>
<dbReference type="InterPro" id="IPR047137">
    <property type="entry name" value="ORF3"/>
</dbReference>